<reference evidence="2" key="1">
    <citation type="submission" date="2014-09" db="EMBL/GenBank/DDBJ databases">
        <title>Genome sequence of the luminous mushroom Mycena chlorophos for searching fungal bioluminescence genes.</title>
        <authorList>
            <person name="Tanaka Y."/>
            <person name="Kasuga D."/>
            <person name="Oba Y."/>
            <person name="Hase S."/>
            <person name="Sato K."/>
            <person name="Oba Y."/>
            <person name="Sakakibara Y."/>
        </authorList>
    </citation>
    <scope>NUCLEOTIDE SEQUENCE</scope>
</reference>
<proteinExistence type="predicted"/>
<dbReference type="EMBL" id="DF848473">
    <property type="protein sequence ID" value="GAT53778.1"/>
    <property type="molecule type" value="Genomic_DNA"/>
</dbReference>
<dbReference type="InterPro" id="IPR001810">
    <property type="entry name" value="F-box_dom"/>
</dbReference>
<accession>A0ABQ0LRL6</accession>
<sequence>MLSLPVELVLETLRGASIIDLVSVSHTSGYLRTIALTHRSLWLSASETHKLVLPPGQTLQTVDLPEMLRHAARSASIARKLANPDALPVRTVELRHLYYLPSYAFWSPPRHEAFSFLPRFPPPILDVLPGGHAFIMGDVEHLALYDMQPEGGLIEELLPPKYVHQMTAREVRSVDEARRRVSWDSVDNGARIVLAVVSSGYAEANLNGYAEARVLKRNLTVFVLTYPAPLTETNTNTKPARPRPTIDRIRDVLLPIEANAVCVNGDRILVSSRDTFMVFEVAKSEAEAECGYDVIFTAAGDTAVLAGKQDCVSILGSPQRPNRLDAWPWTNGELSPSGPGAKTVHSNVVVPVVASAPAVTLPEEIPVDEGCRVVRMDSVYGIALVFVKGKLWSVQY</sequence>
<evidence type="ECO:0000313" key="2">
    <source>
        <dbReference type="EMBL" id="GAT53778.1"/>
    </source>
</evidence>
<dbReference type="PROSITE" id="PS50181">
    <property type="entry name" value="FBOX"/>
    <property type="match status" value="1"/>
</dbReference>
<evidence type="ECO:0000259" key="1">
    <source>
        <dbReference type="PROSITE" id="PS50181"/>
    </source>
</evidence>
<name>A0ABQ0LRL6_MYCCL</name>
<organism evidence="2 3">
    <name type="scientific">Mycena chlorophos</name>
    <name type="common">Agaric fungus</name>
    <name type="synonym">Agaricus chlorophos</name>
    <dbReference type="NCBI Taxonomy" id="658473"/>
    <lineage>
        <taxon>Eukaryota</taxon>
        <taxon>Fungi</taxon>
        <taxon>Dikarya</taxon>
        <taxon>Basidiomycota</taxon>
        <taxon>Agaricomycotina</taxon>
        <taxon>Agaricomycetes</taxon>
        <taxon>Agaricomycetidae</taxon>
        <taxon>Agaricales</taxon>
        <taxon>Marasmiineae</taxon>
        <taxon>Mycenaceae</taxon>
        <taxon>Mycena</taxon>
    </lineage>
</organism>
<protein>
    <recommendedName>
        <fullName evidence="1">F-box domain-containing protein</fullName>
    </recommendedName>
</protein>
<keyword evidence="3" id="KW-1185">Reference proteome</keyword>
<feature type="domain" description="F-box" evidence="1">
    <location>
        <begin position="1"/>
        <end position="45"/>
    </location>
</feature>
<evidence type="ECO:0000313" key="3">
    <source>
        <dbReference type="Proteomes" id="UP000815677"/>
    </source>
</evidence>
<gene>
    <name evidence="2" type="ORF">MCHLO_10696</name>
</gene>
<dbReference type="Proteomes" id="UP000815677">
    <property type="component" value="Unassembled WGS sequence"/>
</dbReference>